<organism evidence="2 3">
    <name type="scientific">Mycena venus</name>
    <dbReference type="NCBI Taxonomy" id="2733690"/>
    <lineage>
        <taxon>Eukaryota</taxon>
        <taxon>Fungi</taxon>
        <taxon>Dikarya</taxon>
        <taxon>Basidiomycota</taxon>
        <taxon>Agaricomycotina</taxon>
        <taxon>Agaricomycetes</taxon>
        <taxon>Agaricomycetidae</taxon>
        <taxon>Agaricales</taxon>
        <taxon>Marasmiineae</taxon>
        <taxon>Mycenaceae</taxon>
        <taxon>Mycena</taxon>
    </lineage>
</organism>
<dbReference type="Proteomes" id="UP000620124">
    <property type="component" value="Unassembled WGS sequence"/>
</dbReference>
<evidence type="ECO:0000256" key="1">
    <source>
        <dbReference type="SAM" id="MobiDB-lite"/>
    </source>
</evidence>
<dbReference type="EMBL" id="JACAZI010000012">
    <property type="protein sequence ID" value="KAF7347305.1"/>
    <property type="molecule type" value="Genomic_DNA"/>
</dbReference>
<dbReference type="OrthoDB" id="3063900at2759"/>
<proteinExistence type="predicted"/>
<keyword evidence="3" id="KW-1185">Reference proteome</keyword>
<feature type="compositionally biased region" description="Basic and acidic residues" evidence="1">
    <location>
        <begin position="96"/>
        <end position="112"/>
    </location>
</feature>
<feature type="region of interest" description="Disordered" evidence="1">
    <location>
        <begin position="40"/>
        <end position="62"/>
    </location>
</feature>
<protein>
    <submittedName>
        <fullName evidence="2">Uncharacterized protein</fullName>
    </submittedName>
</protein>
<sequence length="176" mass="19301">MVYVGGLFEEAGNVEKVKPWVFANFIPLIRIALRAHDEFGAGQPESPVKEAATYSPSRNGDDELDVLRRIHSYQLASKPAIDHDKSAVSNDDEDEVQKGQDDHIVPNEEVSRTDTSAKCGFKNADPLEEDNKTDLQAGSGHTLSHRDPQGPILSFPRASDSSPESLAISFRETLSL</sequence>
<feature type="region of interest" description="Disordered" evidence="1">
    <location>
        <begin position="77"/>
        <end position="176"/>
    </location>
</feature>
<name>A0A8H7CRA7_9AGAR</name>
<evidence type="ECO:0000313" key="3">
    <source>
        <dbReference type="Proteomes" id="UP000620124"/>
    </source>
</evidence>
<reference evidence="2" key="1">
    <citation type="submission" date="2020-05" db="EMBL/GenBank/DDBJ databases">
        <title>Mycena genomes resolve the evolution of fungal bioluminescence.</title>
        <authorList>
            <person name="Tsai I.J."/>
        </authorList>
    </citation>
    <scope>NUCLEOTIDE SEQUENCE</scope>
    <source>
        <strain evidence="2">CCC161011</strain>
    </source>
</reference>
<gene>
    <name evidence="2" type="ORF">MVEN_01485900</name>
</gene>
<comment type="caution">
    <text evidence="2">The sequence shown here is derived from an EMBL/GenBank/DDBJ whole genome shotgun (WGS) entry which is preliminary data.</text>
</comment>
<accession>A0A8H7CRA7</accession>
<evidence type="ECO:0000313" key="2">
    <source>
        <dbReference type="EMBL" id="KAF7347305.1"/>
    </source>
</evidence>
<dbReference type="AlphaFoldDB" id="A0A8H7CRA7"/>